<sequence>MVRQDNINRFYGLLDENLNGFPKCTTVELYCSDFSGTTEFLSSGFSREVEYFHHFFCSNWSMFLYELGEWLENRLWFHGVTEECG</sequence>
<accession>M0BF93</accession>
<dbReference type="EMBL" id="AOIQ01000021">
    <property type="protein sequence ID" value="ELZ08334.1"/>
    <property type="molecule type" value="Genomic_DNA"/>
</dbReference>
<dbReference type="AlphaFoldDB" id="M0BF93"/>
<gene>
    <name evidence="1" type="ORF">C479_13383</name>
</gene>
<proteinExistence type="predicted"/>
<protein>
    <submittedName>
        <fullName evidence="1">Uncharacterized protein</fullName>
    </submittedName>
</protein>
<dbReference type="Proteomes" id="UP000011560">
    <property type="component" value="Unassembled WGS sequence"/>
</dbReference>
<organism evidence="1 2">
    <name type="scientific">Halovivax asiaticus JCM 14624</name>
    <dbReference type="NCBI Taxonomy" id="1227490"/>
    <lineage>
        <taxon>Archaea</taxon>
        <taxon>Methanobacteriati</taxon>
        <taxon>Methanobacteriota</taxon>
        <taxon>Stenosarchaea group</taxon>
        <taxon>Halobacteria</taxon>
        <taxon>Halobacteriales</taxon>
        <taxon>Natrialbaceae</taxon>
        <taxon>Halovivax</taxon>
    </lineage>
</organism>
<reference evidence="1 2" key="1">
    <citation type="journal article" date="2014" name="PLoS Genet.">
        <title>Phylogenetically driven sequencing of extremely halophilic archaea reveals strategies for static and dynamic osmo-response.</title>
        <authorList>
            <person name="Becker E.A."/>
            <person name="Seitzer P.M."/>
            <person name="Tritt A."/>
            <person name="Larsen D."/>
            <person name="Krusor M."/>
            <person name="Yao A.I."/>
            <person name="Wu D."/>
            <person name="Madern D."/>
            <person name="Eisen J.A."/>
            <person name="Darling A.E."/>
            <person name="Facciotti M.T."/>
        </authorList>
    </citation>
    <scope>NUCLEOTIDE SEQUENCE [LARGE SCALE GENOMIC DNA]</scope>
    <source>
        <strain evidence="1 2">JCM 14624</strain>
    </source>
</reference>
<keyword evidence="2" id="KW-1185">Reference proteome</keyword>
<evidence type="ECO:0000313" key="1">
    <source>
        <dbReference type="EMBL" id="ELZ08334.1"/>
    </source>
</evidence>
<comment type="caution">
    <text evidence="1">The sequence shown here is derived from an EMBL/GenBank/DDBJ whole genome shotgun (WGS) entry which is preliminary data.</text>
</comment>
<evidence type="ECO:0000313" key="2">
    <source>
        <dbReference type="Proteomes" id="UP000011560"/>
    </source>
</evidence>
<name>M0BF93_9EURY</name>